<gene>
    <name evidence="2" type="ORF">K491DRAFT_81690</name>
</gene>
<feature type="region of interest" description="Disordered" evidence="1">
    <location>
        <begin position="660"/>
        <end position="697"/>
    </location>
</feature>
<reference evidence="2" key="1">
    <citation type="journal article" date="2020" name="Stud. Mycol.">
        <title>101 Dothideomycetes genomes: a test case for predicting lifestyles and emergence of pathogens.</title>
        <authorList>
            <person name="Haridas S."/>
            <person name="Albert R."/>
            <person name="Binder M."/>
            <person name="Bloem J."/>
            <person name="Labutti K."/>
            <person name="Salamov A."/>
            <person name="Andreopoulos B."/>
            <person name="Baker S."/>
            <person name="Barry K."/>
            <person name="Bills G."/>
            <person name="Bluhm B."/>
            <person name="Cannon C."/>
            <person name="Castanera R."/>
            <person name="Culley D."/>
            <person name="Daum C."/>
            <person name="Ezra D."/>
            <person name="Gonzalez J."/>
            <person name="Henrissat B."/>
            <person name="Kuo A."/>
            <person name="Liang C."/>
            <person name="Lipzen A."/>
            <person name="Lutzoni F."/>
            <person name="Magnuson J."/>
            <person name="Mondo S."/>
            <person name="Nolan M."/>
            <person name="Ohm R."/>
            <person name="Pangilinan J."/>
            <person name="Park H.-J."/>
            <person name="Ramirez L."/>
            <person name="Alfaro M."/>
            <person name="Sun H."/>
            <person name="Tritt A."/>
            <person name="Yoshinaga Y."/>
            <person name="Zwiers L.-H."/>
            <person name="Turgeon B."/>
            <person name="Goodwin S."/>
            <person name="Spatafora J."/>
            <person name="Crous P."/>
            <person name="Grigoriev I."/>
        </authorList>
    </citation>
    <scope>NUCLEOTIDE SEQUENCE</scope>
    <source>
        <strain evidence="2">CBS 122681</strain>
    </source>
</reference>
<feature type="compositionally biased region" description="Basic and acidic residues" evidence="1">
    <location>
        <begin position="669"/>
        <end position="678"/>
    </location>
</feature>
<feature type="region of interest" description="Disordered" evidence="1">
    <location>
        <begin position="570"/>
        <end position="594"/>
    </location>
</feature>
<dbReference type="AlphaFoldDB" id="A0A6A6SW24"/>
<proteinExistence type="predicted"/>
<dbReference type="EMBL" id="MU004417">
    <property type="protein sequence ID" value="KAF2651770.1"/>
    <property type="molecule type" value="Genomic_DNA"/>
</dbReference>
<evidence type="ECO:0000313" key="3">
    <source>
        <dbReference type="Proteomes" id="UP000799324"/>
    </source>
</evidence>
<name>A0A6A6SW24_9PLEO</name>
<evidence type="ECO:0000313" key="2">
    <source>
        <dbReference type="EMBL" id="KAF2651770.1"/>
    </source>
</evidence>
<feature type="compositionally biased region" description="Basic and acidic residues" evidence="1">
    <location>
        <begin position="226"/>
        <end position="237"/>
    </location>
</feature>
<accession>A0A6A6SW24</accession>
<feature type="compositionally biased region" description="Polar residues" evidence="1">
    <location>
        <begin position="279"/>
        <end position="304"/>
    </location>
</feature>
<sequence>MADGYADFLERLFTPQGNSRDTAISLEDDAPSPSLAPQGRNPSLSSHPTARPDFSPLPPASERRPTATPMPRPDRRGNSIGDAISVEHYSRSRFGTSASQVQRDRNRALNKPPSKPTATDTVINLSSDDERDPSQPPAKTPARHQSHSSRADPSQPRPSASRPEPHRRTPLPEADLLNAPSSTTLSSAASSSTPKTPRGPVKDMHRATLSSRFLSNEAPRSPTSMSRREGRLTERPSRSPVTPFSSRTGTSTLTRPSRSGDSLPHGTPSPSEDTVLETAPTQTETSVSNEASKPQEMVSVNQGKSRAVPERSGLNIPAALLDHSDAQGALGLEVGESVDQAKLTEDSRARITDLKRIIERNWPKAADYDDYEDYLLTRGGLSLPEVWSMEFAETLAHVSQLDSVENFLLQAIVFLNRNKLRTPEHRPRGDQIWGELQKGHLVHIAKLIEQTPSGNRRITRPASPLAFSVRTEPATDLGTGASSQIEEDTDSNAFHQRLLERPKRDLVKILKRVEQMVNGERETTQPASPMASLVRTESAADLGTGAFAEIEEAPALLSGLSSERLAPAPKYFSENSSGREPPDLSPESPASSYLDESNIAADPQANRERLVQEGGTAANTLHTEEESLEEPESNEPIVNLRIAPRARNILPSAQTEVSNLIERSSNTRQKIDYRDTEGSRQQARASPAPTGQLEKPNEVDVEPLLKAHLTNIRETHAAYVKNLLRRQRQSLDRDLMLEKKSDNRSQSFGSTLLQESSPPFDPFAKLQAIQLPASSNIELGGESVTFTQVTRHPPRTKAIGRTNKLPKKIFKAPVTIYESDEKEVPSYREYALYRTTVLGLNSRELLQWPWGEEETSDALWEDLKAVDYNIPTREKSCLALRIEQSRSRLCSRTETTRLRKLTGIALDGRRSFKDCKLTYCLQKKFTSQLLPPPLS</sequence>
<feature type="compositionally biased region" description="Low complexity" evidence="1">
    <location>
        <begin position="176"/>
        <end position="196"/>
    </location>
</feature>
<evidence type="ECO:0000256" key="1">
    <source>
        <dbReference type="SAM" id="MobiDB-lite"/>
    </source>
</evidence>
<keyword evidence="3" id="KW-1185">Reference proteome</keyword>
<feature type="compositionally biased region" description="Polar residues" evidence="1">
    <location>
        <begin position="116"/>
        <end position="126"/>
    </location>
</feature>
<feature type="region of interest" description="Disordered" evidence="1">
    <location>
        <begin position="13"/>
        <end position="310"/>
    </location>
</feature>
<dbReference type="Proteomes" id="UP000799324">
    <property type="component" value="Unassembled WGS sequence"/>
</dbReference>
<feature type="compositionally biased region" description="Polar residues" evidence="1">
    <location>
        <begin position="239"/>
        <end position="260"/>
    </location>
</feature>
<organism evidence="2 3">
    <name type="scientific">Lophiostoma macrostomum CBS 122681</name>
    <dbReference type="NCBI Taxonomy" id="1314788"/>
    <lineage>
        <taxon>Eukaryota</taxon>
        <taxon>Fungi</taxon>
        <taxon>Dikarya</taxon>
        <taxon>Ascomycota</taxon>
        <taxon>Pezizomycotina</taxon>
        <taxon>Dothideomycetes</taxon>
        <taxon>Pleosporomycetidae</taxon>
        <taxon>Pleosporales</taxon>
        <taxon>Lophiostomataceae</taxon>
        <taxon>Lophiostoma</taxon>
    </lineage>
</organism>
<protein>
    <submittedName>
        <fullName evidence="2">Uncharacterized protein</fullName>
    </submittedName>
</protein>